<accession>A0ACA9MQY6</accession>
<sequence>MDITASISEMGDVPRISLAPSRSAEDIATEIRAACLKNGFFQVTDYYQIVPRDLPGQALAAAREFFNLPLAIKRGLHKVDHVAGGYEPYKVMNLDPSDPMGYGHNEGFSFAAEPTPTAWPSTADLPAFKQVMRSYYGAVTDLAKSLGRFLALGLNLPDSYFDDFYQDQLAHVKLAHYYRSDGSKVTESNVGVAPHTDWGAITILLQDEVGGLEVLDQESSEWIKVPPIPDAFVINLGDLLARWTNDEYKSTKHRVISPPPGVHRYSIPFFSQGHPDYIVRTIQTCLKEGEQTKYSPIRAEDYLKLKFESTYNMNRDPGLIL</sequence>
<comment type="caution">
    <text evidence="1">The sequence shown here is derived from an EMBL/GenBank/DDBJ whole genome shotgun (WGS) entry which is preliminary data.</text>
</comment>
<protein>
    <submittedName>
        <fullName evidence="1">17276_t:CDS:1</fullName>
    </submittedName>
</protein>
<reference evidence="1" key="1">
    <citation type="submission" date="2021-06" db="EMBL/GenBank/DDBJ databases">
        <authorList>
            <person name="Kallberg Y."/>
            <person name="Tangrot J."/>
            <person name="Rosling A."/>
        </authorList>
    </citation>
    <scope>NUCLEOTIDE SEQUENCE</scope>
    <source>
        <strain evidence="1">CL356</strain>
    </source>
</reference>
<name>A0ACA9MQY6_9GLOM</name>
<proteinExistence type="predicted"/>
<organism evidence="1 2">
    <name type="scientific">Acaulospora colombiana</name>
    <dbReference type="NCBI Taxonomy" id="27376"/>
    <lineage>
        <taxon>Eukaryota</taxon>
        <taxon>Fungi</taxon>
        <taxon>Fungi incertae sedis</taxon>
        <taxon>Mucoromycota</taxon>
        <taxon>Glomeromycotina</taxon>
        <taxon>Glomeromycetes</taxon>
        <taxon>Diversisporales</taxon>
        <taxon>Acaulosporaceae</taxon>
        <taxon>Acaulospora</taxon>
    </lineage>
</organism>
<evidence type="ECO:0000313" key="2">
    <source>
        <dbReference type="Proteomes" id="UP000789525"/>
    </source>
</evidence>
<dbReference type="EMBL" id="CAJVPT010014654">
    <property type="protein sequence ID" value="CAG8606326.1"/>
    <property type="molecule type" value="Genomic_DNA"/>
</dbReference>
<keyword evidence="2" id="KW-1185">Reference proteome</keyword>
<dbReference type="Proteomes" id="UP000789525">
    <property type="component" value="Unassembled WGS sequence"/>
</dbReference>
<evidence type="ECO:0000313" key="1">
    <source>
        <dbReference type="EMBL" id="CAG8606326.1"/>
    </source>
</evidence>
<gene>
    <name evidence="1" type="ORF">ACOLOM_LOCUS6865</name>
</gene>